<protein>
    <submittedName>
        <fullName evidence="2">Uncharacterized protein</fullName>
    </submittedName>
</protein>
<dbReference type="Proteomes" id="UP000265520">
    <property type="component" value="Unassembled WGS sequence"/>
</dbReference>
<sequence>MAEKGDFTIGNKGDRNEEPKTTGKKISSPYDLSSHDNPGSVITQ</sequence>
<accession>A0A392VAH0</accession>
<organism evidence="2 3">
    <name type="scientific">Trifolium medium</name>
    <dbReference type="NCBI Taxonomy" id="97028"/>
    <lineage>
        <taxon>Eukaryota</taxon>
        <taxon>Viridiplantae</taxon>
        <taxon>Streptophyta</taxon>
        <taxon>Embryophyta</taxon>
        <taxon>Tracheophyta</taxon>
        <taxon>Spermatophyta</taxon>
        <taxon>Magnoliopsida</taxon>
        <taxon>eudicotyledons</taxon>
        <taxon>Gunneridae</taxon>
        <taxon>Pentapetalae</taxon>
        <taxon>rosids</taxon>
        <taxon>fabids</taxon>
        <taxon>Fabales</taxon>
        <taxon>Fabaceae</taxon>
        <taxon>Papilionoideae</taxon>
        <taxon>50 kb inversion clade</taxon>
        <taxon>NPAAA clade</taxon>
        <taxon>Hologalegina</taxon>
        <taxon>IRL clade</taxon>
        <taxon>Trifolieae</taxon>
        <taxon>Trifolium</taxon>
    </lineage>
</organism>
<keyword evidence="3" id="KW-1185">Reference proteome</keyword>
<feature type="non-terminal residue" evidence="2">
    <location>
        <position position="44"/>
    </location>
</feature>
<dbReference type="AlphaFoldDB" id="A0A392VAH0"/>
<evidence type="ECO:0000313" key="3">
    <source>
        <dbReference type="Proteomes" id="UP000265520"/>
    </source>
</evidence>
<feature type="region of interest" description="Disordered" evidence="1">
    <location>
        <begin position="1"/>
        <end position="44"/>
    </location>
</feature>
<proteinExistence type="predicted"/>
<evidence type="ECO:0000256" key="1">
    <source>
        <dbReference type="SAM" id="MobiDB-lite"/>
    </source>
</evidence>
<evidence type="ECO:0000313" key="2">
    <source>
        <dbReference type="EMBL" id="MCI85127.1"/>
    </source>
</evidence>
<feature type="compositionally biased region" description="Basic and acidic residues" evidence="1">
    <location>
        <begin position="1"/>
        <end position="21"/>
    </location>
</feature>
<comment type="caution">
    <text evidence="2">The sequence shown here is derived from an EMBL/GenBank/DDBJ whole genome shotgun (WGS) entry which is preliminary data.</text>
</comment>
<name>A0A392VAH0_9FABA</name>
<dbReference type="EMBL" id="LXQA011107857">
    <property type="protein sequence ID" value="MCI85127.1"/>
    <property type="molecule type" value="Genomic_DNA"/>
</dbReference>
<feature type="compositionally biased region" description="Polar residues" evidence="1">
    <location>
        <begin position="35"/>
        <end position="44"/>
    </location>
</feature>
<reference evidence="2 3" key="1">
    <citation type="journal article" date="2018" name="Front. Plant Sci.">
        <title>Red Clover (Trifolium pratense) and Zigzag Clover (T. medium) - A Picture of Genomic Similarities and Differences.</title>
        <authorList>
            <person name="Dluhosova J."/>
            <person name="Istvanek J."/>
            <person name="Nedelnik J."/>
            <person name="Repkova J."/>
        </authorList>
    </citation>
    <scope>NUCLEOTIDE SEQUENCE [LARGE SCALE GENOMIC DNA]</scope>
    <source>
        <strain evidence="3">cv. 10/8</strain>
        <tissue evidence="2">Leaf</tissue>
    </source>
</reference>